<organism evidence="3 4">
    <name type="scientific">Anthostomella pinea</name>
    <dbReference type="NCBI Taxonomy" id="933095"/>
    <lineage>
        <taxon>Eukaryota</taxon>
        <taxon>Fungi</taxon>
        <taxon>Dikarya</taxon>
        <taxon>Ascomycota</taxon>
        <taxon>Pezizomycotina</taxon>
        <taxon>Sordariomycetes</taxon>
        <taxon>Xylariomycetidae</taxon>
        <taxon>Xylariales</taxon>
        <taxon>Xylariaceae</taxon>
        <taxon>Anthostomella</taxon>
    </lineage>
</organism>
<dbReference type="InterPro" id="IPR052254">
    <property type="entry name" value="CUL4-DDB1_E3_ligase_receptor"/>
</dbReference>
<keyword evidence="1" id="KW-0853">WD repeat</keyword>
<evidence type="ECO:0000313" key="4">
    <source>
        <dbReference type="Proteomes" id="UP001295740"/>
    </source>
</evidence>
<reference evidence="3" key="1">
    <citation type="submission" date="2023-10" db="EMBL/GenBank/DDBJ databases">
        <authorList>
            <person name="Hackl T."/>
        </authorList>
    </citation>
    <scope>NUCLEOTIDE SEQUENCE</scope>
</reference>
<dbReference type="PANTHER" id="PTHR44472">
    <property type="entry name" value="DDB1- AND CUL4-ASSOCIATED FACTOR 4-RELATED"/>
    <property type="match status" value="1"/>
</dbReference>
<dbReference type="Gene3D" id="2.130.10.10">
    <property type="entry name" value="YVTN repeat-like/Quinoprotein amine dehydrogenase"/>
    <property type="match status" value="1"/>
</dbReference>
<comment type="caution">
    <text evidence="3">The sequence shown here is derived from an EMBL/GenBank/DDBJ whole genome shotgun (WGS) entry which is preliminary data.</text>
</comment>
<evidence type="ECO:0000313" key="3">
    <source>
        <dbReference type="EMBL" id="CAJ2511531.1"/>
    </source>
</evidence>
<name>A0AAI8VPA1_9PEZI</name>
<evidence type="ECO:0000256" key="1">
    <source>
        <dbReference type="ARBA" id="ARBA00022574"/>
    </source>
</evidence>
<sequence>MAPEIPGYFYDSGKRRYFKVENSKTAPATAAWSADNVKKRRLEDEEAAAAIQRMTLQKHRIRRSKVLSEPLMGGFFDRERNQAGSDNVPAASFAKGMLEKGQLPLADARWRSSSNLKHMYIGAMDHKTILCTAHATLDELTLLSSYLPRDRNGRVHRRLLAEYATPGNRMGPYREIDIPQISDIKYVEHSHYMLITSRRPGRNISLWGFRPRVSEPDDRQPHWILGSSDVAYTHWSTRGDGDHKDYQANCVVPAPMSSGMICALGTSRGLVQMNDAGDLKWMTTGTPGPSFRDIFALDFQRGHRDVLLFGGRPGRLFTGDTRVHCEKWNSIKLPGPITHIRALNEHQALVSGVNHQLSTYDLRFARKRRDAPNASAPIQVFPQYRNSAHIDIGLDYDKSTGVVATAHDDGKVALYSVRSGKRLRCTDVDNIRSNRGPIQSIQFQTFPGDHLPTLFVGVHSNINAYSFGVENLEDEA</sequence>
<dbReference type="InterPro" id="IPR015943">
    <property type="entry name" value="WD40/YVTN_repeat-like_dom_sf"/>
</dbReference>
<dbReference type="SUPFAM" id="SSF50978">
    <property type="entry name" value="WD40 repeat-like"/>
    <property type="match status" value="1"/>
</dbReference>
<evidence type="ECO:0000256" key="2">
    <source>
        <dbReference type="ARBA" id="ARBA00022737"/>
    </source>
</evidence>
<keyword evidence="4" id="KW-1185">Reference proteome</keyword>
<dbReference type="PANTHER" id="PTHR44472:SF1">
    <property type="entry name" value="DDB1 AND CUL4 ASSOCIATED FACTOR 4"/>
    <property type="match status" value="1"/>
</dbReference>
<dbReference type="EMBL" id="CAUWAG010000018">
    <property type="protein sequence ID" value="CAJ2511531.1"/>
    <property type="molecule type" value="Genomic_DNA"/>
</dbReference>
<dbReference type="AlphaFoldDB" id="A0AAI8VPA1"/>
<dbReference type="InterPro" id="IPR036322">
    <property type="entry name" value="WD40_repeat_dom_sf"/>
</dbReference>
<accession>A0AAI8VPA1</accession>
<dbReference type="GO" id="GO:0080008">
    <property type="term" value="C:Cul4-RING E3 ubiquitin ligase complex"/>
    <property type="evidence" value="ECO:0007669"/>
    <property type="project" value="TreeGrafter"/>
</dbReference>
<keyword evidence="2" id="KW-0677">Repeat</keyword>
<proteinExistence type="predicted"/>
<dbReference type="Proteomes" id="UP001295740">
    <property type="component" value="Unassembled WGS sequence"/>
</dbReference>
<protein>
    <submittedName>
        <fullName evidence="3">Uu.00g071560.m01.CDS01</fullName>
    </submittedName>
</protein>
<gene>
    <name evidence="3" type="ORF">KHLLAP_LOCUS11999</name>
</gene>